<keyword evidence="2" id="KW-0472">Membrane</keyword>
<accession>A0A1B2DPP3</accession>
<dbReference type="SUPFAM" id="SSF158791">
    <property type="entry name" value="MgtE N-terminal domain-like"/>
    <property type="match status" value="1"/>
</dbReference>
<gene>
    <name evidence="3" type="ORF">BBD42_26675</name>
</gene>
<name>A0A1B2DPP3_9BACL</name>
<evidence type="ECO:0000313" key="3">
    <source>
        <dbReference type="EMBL" id="ANY69672.1"/>
    </source>
</evidence>
<feature type="coiled-coil region" evidence="1">
    <location>
        <begin position="70"/>
        <end position="132"/>
    </location>
</feature>
<keyword evidence="2" id="KW-1133">Transmembrane helix</keyword>
<dbReference type="AlphaFoldDB" id="A0A1B2DPP3"/>
<proteinExistence type="predicted"/>
<dbReference type="EMBL" id="CP016808">
    <property type="protein sequence ID" value="ANY69672.1"/>
    <property type="molecule type" value="Genomic_DNA"/>
</dbReference>
<keyword evidence="1" id="KW-0175">Coiled coil</keyword>
<organism evidence="3">
    <name type="scientific">Paenibacillus sp. BIHB 4019</name>
    <dbReference type="NCBI Taxonomy" id="1870819"/>
    <lineage>
        <taxon>Bacteria</taxon>
        <taxon>Bacillati</taxon>
        <taxon>Bacillota</taxon>
        <taxon>Bacilli</taxon>
        <taxon>Bacillales</taxon>
        <taxon>Paenibacillaceae</taxon>
        <taxon>Paenibacillus</taxon>
    </lineage>
</organism>
<dbReference type="RefSeq" id="WP_099520677.1">
    <property type="nucleotide sequence ID" value="NZ_CP016808.1"/>
</dbReference>
<protein>
    <submittedName>
        <fullName evidence="3">MgtE protein</fullName>
    </submittedName>
</protein>
<feature type="transmembrane region" description="Helical" evidence="2">
    <location>
        <begin position="17"/>
        <end position="38"/>
    </location>
</feature>
<keyword evidence="2" id="KW-0812">Transmembrane</keyword>
<reference evidence="3" key="1">
    <citation type="submission" date="2016-08" db="EMBL/GenBank/DDBJ databases">
        <title>Complete Genome Seqeunce of Paenibacillus sp. BIHB 4019 from tea rhizoplane.</title>
        <authorList>
            <person name="Thakur R."/>
            <person name="Swarnkar M.K."/>
            <person name="Gulati A."/>
        </authorList>
    </citation>
    <scope>NUCLEOTIDE SEQUENCE [LARGE SCALE GENOMIC DNA]</scope>
    <source>
        <strain evidence="3">BIHB4019</strain>
    </source>
</reference>
<evidence type="ECO:0000256" key="2">
    <source>
        <dbReference type="SAM" id="Phobius"/>
    </source>
</evidence>
<sequence>MADTDVEKQGYSGFERAMFFMTPVLFTIVVLGILLILLNSDMRNQALTVGNSIPLLKDVLPNPQSTGGESTDETLKAENMTRKIAELQAQLTEKEGQLTETSTLKTDQEKEIASLKSQIEQLKQSNATQALEDEAYTAKIKELASMYARIAPNKAAPILESMSLDEMVLVLDAMAPNDRVKILEKMTPKTAADATLKLKDTVSAKDLQIAALQSQLKNATSTTATTTTTSSTLDSTQLGATFAAMDAKSAAKLLMTMSDVSASKVLRILNAVDDTTRSNIVGEMSTLNDKVTAQIVSKLMAGK</sequence>
<evidence type="ECO:0000256" key="1">
    <source>
        <dbReference type="SAM" id="Coils"/>
    </source>
</evidence>